<dbReference type="EMBL" id="WNXC01000001">
    <property type="protein sequence ID" value="MBB2147749.1"/>
    <property type="molecule type" value="Genomic_DNA"/>
</dbReference>
<gene>
    <name evidence="1" type="ORF">GM920_02375</name>
</gene>
<evidence type="ECO:0000313" key="2">
    <source>
        <dbReference type="Proteomes" id="UP000636110"/>
    </source>
</evidence>
<keyword evidence="2" id="KW-1185">Reference proteome</keyword>
<sequence>MMKYLFGGAGLITITLALTMVNRETVSTPIASAISEVKLTPDSIYNRHVTELYKSAHLSESGLTESVFEKAVTGFYNLKKSGQLSAHKDILTIADFDQSSTKKRLWIIDLDKKKLILNTWVAHGQRSGNDIATRFSNTNESFQSSIGFYLTAEVYRGQHGKSLRLDGMDEGFNSNARKRSIVVHGADYVSQGTINALGRLGRSQGCPAVPPELANQVINSIEGGTVLFINVSDPYYTSRYLNTHVAAMYATNDIGTTPQTEAADTSLSI</sequence>
<dbReference type="Proteomes" id="UP000636110">
    <property type="component" value="Unassembled WGS sequence"/>
</dbReference>
<dbReference type="InterPro" id="IPR032676">
    <property type="entry name" value="YkuD_2"/>
</dbReference>
<dbReference type="PANTHER" id="PTHR38477">
    <property type="entry name" value="HYPOTHETICAL EXPORTED PROTEIN"/>
    <property type="match status" value="1"/>
</dbReference>
<protein>
    <recommendedName>
        <fullName evidence="3">Murein L,D-transpeptidase catalytic domain family protein</fullName>
    </recommendedName>
</protein>
<evidence type="ECO:0000313" key="1">
    <source>
        <dbReference type="EMBL" id="MBB2147749.1"/>
    </source>
</evidence>
<comment type="caution">
    <text evidence="1">The sequence shown here is derived from an EMBL/GenBank/DDBJ whole genome shotgun (WGS) entry which is preliminary data.</text>
</comment>
<name>A0ABR6ESF4_9SPHI</name>
<organism evidence="1 2">
    <name type="scientific">Pedobacter gandavensis</name>
    <dbReference type="NCBI Taxonomy" id="2679963"/>
    <lineage>
        <taxon>Bacteria</taxon>
        <taxon>Pseudomonadati</taxon>
        <taxon>Bacteroidota</taxon>
        <taxon>Sphingobacteriia</taxon>
        <taxon>Sphingobacteriales</taxon>
        <taxon>Sphingobacteriaceae</taxon>
        <taxon>Pedobacter</taxon>
    </lineage>
</organism>
<reference evidence="1 2" key="1">
    <citation type="submission" date="2019-11" db="EMBL/GenBank/DDBJ databases">
        <title>Description of Pedobacter sp. LMG 31462T.</title>
        <authorList>
            <person name="Carlier A."/>
            <person name="Qi S."/>
            <person name="Vandamme P."/>
        </authorList>
    </citation>
    <scope>NUCLEOTIDE SEQUENCE [LARGE SCALE GENOMIC DNA]</scope>
    <source>
        <strain evidence="1 2">LMG 31462</strain>
    </source>
</reference>
<dbReference type="RefSeq" id="WP_182953066.1">
    <property type="nucleotide sequence ID" value="NZ_WNXC01000001.1"/>
</dbReference>
<proteinExistence type="predicted"/>
<dbReference type="PANTHER" id="PTHR38477:SF1">
    <property type="entry name" value="MUREIN L,D-TRANSPEPTIDASE CATALYTIC DOMAIN FAMILY PROTEIN"/>
    <property type="match status" value="1"/>
</dbReference>
<evidence type="ECO:0008006" key="3">
    <source>
        <dbReference type="Google" id="ProtNLM"/>
    </source>
</evidence>
<accession>A0ABR6ESF4</accession>
<dbReference type="Pfam" id="PF13645">
    <property type="entry name" value="YkuD_2"/>
    <property type="match status" value="1"/>
</dbReference>